<keyword evidence="1" id="KW-0732">Signal</keyword>
<dbReference type="PROSITE" id="PS51257">
    <property type="entry name" value="PROKAR_LIPOPROTEIN"/>
    <property type="match status" value="1"/>
</dbReference>
<organism evidence="2 4">
    <name type="scientific">Purpureocillium lilacinum</name>
    <name type="common">Paecilomyces lilacinus</name>
    <dbReference type="NCBI Taxonomy" id="33203"/>
    <lineage>
        <taxon>Eukaryota</taxon>
        <taxon>Fungi</taxon>
        <taxon>Dikarya</taxon>
        <taxon>Ascomycota</taxon>
        <taxon>Pezizomycotina</taxon>
        <taxon>Sordariomycetes</taxon>
        <taxon>Hypocreomycetidae</taxon>
        <taxon>Hypocreales</taxon>
        <taxon>Ophiocordycipitaceae</taxon>
        <taxon>Purpureocillium</taxon>
    </lineage>
</organism>
<evidence type="ECO:0000313" key="5">
    <source>
        <dbReference type="Proteomes" id="UP000245956"/>
    </source>
</evidence>
<sequence>MRFASALAAVAALSCSPFAAAQDQQQQPQPKRDYAAIIKATFKDNKPCGANEPDCRSPAQAARHLEDSFRDYGLTCPAEQAAVLAVIALESGEFHYKRNMFPPPGKPGQGTVNMQSPLYNLRYAKSIPALAAQVANVTEEMISGLPAVELNRILALVQVDDYNFGSGSWFMATQCPKSVRNVLRKNPEQGWYEYNSKCVGVPGDVSTRLEYWTRAKAAFQLK</sequence>
<reference evidence="3" key="1">
    <citation type="submission" date="2015-05" db="EMBL/GenBank/DDBJ databases">
        <authorList>
            <person name="Wang D.B."/>
            <person name="Wang M."/>
        </authorList>
    </citation>
    <scope>NUCLEOTIDE SEQUENCE</scope>
    <source>
        <strain evidence="3">36-1</strain>
    </source>
</reference>
<evidence type="ECO:0000313" key="4">
    <source>
        <dbReference type="Proteomes" id="UP000078240"/>
    </source>
</evidence>
<dbReference type="Proteomes" id="UP000245956">
    <property type="component" value="Unassembled WGS sequence"/>
</dbReference>
<evidence type="ECO:0000313" key="2">
    <source>
        <dbReference type="EMBL" id="OAQ87155.1"/>
    </source>
</evidence>
<feature type="signal peptide" evidence="1">
    <location>
        <begin position="1"/>
        <end position="21"/>
    </location>
</feature>
<accession>A0A179HA48</accession>
<evidence type="ECO:0000256" key="1">
    <source>
        <dbReference type="SAM" id="SignalP"/>
    </source>
</evidence>
<comment type="caution">
    <text evidence="2">The sequence shown here is derived from an EMBL/GenBank/DDBJ whole genome shotgun (WGS) entry which is preliminary data.</text>
</comment>
<dbReference type="Proteomes" id="UP000078240">
    <property type="component" value="Unassembled WGS sequence"/>
</dbReference>
<reference evidence="2 4" key="3">
    <citation type="submission" date="2016-01" db="EMBL/GenBank/DDBJ databases">
        <title>Biosynthesis of antibiotic leucinostatins and their inhibition on Phytophthora in bio-control Purpureocillium lilacinum.</title>
        <authorList>
            <person name="Wang G."/>
            <person name="Liu Z."/>
            <person name="Lin R."/>
            <person name="Li E."/>
            <person name="Mao Z."/>
            <person name="Ling J."/>
            <person name="Yin W."/>
            <person name="Xie B."/>
        </authorList>
    </citation>
    <scope>NUCLEOTIDE SEQUENCE [LARGE SCALE GENOMIC DNA]</scope>
    <source>
        <strain evidence="2">PLBJ-1</strain>
    </source>
</reference>
<reference evidence="3 5" key="2">
    <citation type="journal article" date="2016" name="Front. Microbiol.">
        <title>Genome and transcriptome sequences reveal the specific parasitism of the nematophagous Purpureocillium lilacinum 36-1.</title>
        <authorList>
            <person name="Xie J."/>
            <person name="Li S."/>
            <person name="Mo C."/>
            <person name="Xiao X."/>
            <person name="Peng D."/>
            <person name="Wang G."/>
            <person name="Xiao Y."/>
        </authorList>
    </citation>
    <scope>NUCLEOTIDE SEQUENCE [LARGE SCALE GENOMIC DNA]</scope>
    <source>
        <strain evidence="3 5">36-1</strain>
    </source>
</reference>
<feature type="chain" id="PRO_5036010347" description="Lysozyme-like domain-containing protein" evidence="1">
    <location>
        <begin position="22"/>
        <end position="222"/>
    </location>
</feature>
<evidence type="ECO:0000313" key="3">
    <source>
        <dbReference type="EMBL" id="PWI67162.1"/>
    </source>
</evidence>
<dbReference type="EMBL" id="LSBH01000001">
    <property type="protein sequence ID" value="OAQ87155.1"/>
    <property type="molecule type" value="Genomic_DNA"/>
</dbReference>
<evidence type="ECO:0008006" key="6">
    <source>
        <dbReference type="Google" id="ProtNLM"/>
    </source>
</evidence>
<dbReference type="EMBL" id="LCWV01000020">
    <property type="protein sequence ID" value="PWI67162.1"/>
    <property type="molecule type" value="Genomic_DNA"/>
</dbReference>
<protein>
    <recommendedName>
        <fullName evidence="6">Lysozyme-like domain-containing protein</fullName>
    </recommendedName>
</protein>
<gene>
    <name evidence="3" type="ORF">PCL_04324</name>
    <name evidence="2" type="ORF">VFPBJ_01195</name>
</gene>
<proteinExistence type="predicted"/>
<dbReference type="AlphaFoldDB" id="A0A179HA48"/>
<name>A0A179HA48_PURLI</name>